<evidence type="ECO:0000313" key="3">
    <source>
        <dbReference type="Proteomes" id="UP000309992"/>
    </source>
</evidence>
<evidence type="ECO:0000259" key="1">
    <source>
        <dbReference type="PROSITE" id="PS51186"/>
    </source>
</evidence>
<name>A0ABY2SC13_9PSEU</name>
<comment type="caution">
    <text evidence="2">The sequence shown here is derived from an EMBL/GenBank/DDBJ whole genome shotgun (WGS) entry which is preliminary data.</text>
</comment>
<protein>
    <submittedName>
        <fullName evidence="2">N-acetyltransferase family protein</fullName>
    </submittedName>
</protein>
<reference evidence="2 3" key="1">
    <citation type="journal article" date="2015" name="Antonie Van Leeuwenhoek">
        <title>Prauserella endophytica sp. nov., an endophytic actinobacterium isolated from Tamarix taklamakanensis.</title>
        <authorList>
            <person name="Liu J.M."/>
            <person name="Habden X."/>
            <person name="Guo L."/>
            <person name="Tuo L."/>
            <person name="Jiang Z.K."/>
            <person name="Liu S.W."/>
            <person name="Liu X.F."/>
            <person name="Chen L."/>
            <person name="Li R.F."/>
            <person name="Zhang Y.Q."/>
            <person name="Sun C.H."/>
        </authorList>
    </citation>
    <scope>NUCLEOTIDE SEQUENCE [LARGE SCALE GENOMIC DNA]</scope>
    <source>
        <strain evidence="2 3">CGMCC 4.7182</strain>
    </source>
</reference>
<dbReference type="EMBL" id="SWMS01000001">
    <property type="protein sequence ID" value="TKG73091.1"/>
    <property type="molecule type" value="Genomic_DNA"/>
</dbReference>
<dbReference type="PANTHER" id="PTHR43072:SF8">
    <property type="entry name" value="ACYLTRANSFERASE FABY-RELATED"/>
    <property type="match status" value="1"/>
</dbReference>
<keyword evidence="3" id="KW-1185">Reference proteome</keyword>
<accession>A0ABY2SC13</accession>
<dbReference type="Pfam" id="PF00583">
    <property type="entry name" value="Acetyltransf_1"/>
    <property type="match status" value="1"/>
</dbReference>
<dbReference type="InterPro" id="IPR000182">
    <property type="entry name" value="GNAT_dom"/>
</dbReference>
<dbReference type="Proteomes" id="UP000309992">
    <property type="component" value="Unassembled WGS sequence"/>
</dbReference>
<dbReference type="SUPFAM" id="SSF55729">
    <property type="entry name" value="Acyl-CoA N-acyltransferases (Nat)"/>
    <property type="match status" value="1"/>
</dbReference>
<dbReference type="PROSITE" id="PS51186">
    <property type="entry name" value="GNAT"/>
    <property type="match status" value="1"/>
</dbReference>
<organism evidence="2 3">
    <name type="scientific">Prauserella endophytica</name>
    <dbReference type="NCBI Taxonomy" id="1592324"/>
    <lineage>
        <taxon>Bacteria</taxon>
        <taxon>Bacillati</taxon>
        <taxon>Actinomycetota</taxon>
        <taxon>Actinomycetes</taxon>
        <taxon>Pseudonocardiales</taxon>
        <taxon>Pseudonocardiaceae</taxon>
        <taxon>Prauserella</taxon>
        <taxon>Prauserella coralliicola group</taxon>
    </lineage>
</organism>
<evidence type="ECO:0000313" key="2">
    <source>
        <dbReference type="EMBL" id="TKG73091.1"/>
    </source>
</evidence>
<feature type="domain" description="N-acetyltransferase" evidence="1">
    <location>
        <begin position="24"/>
        <end position="187"/>
    </location>
</feature>
<dbReference type="Gene3D" id="3.40.630.30">
    <property type="match status" value="1"/>
</dbReference>
<sequence>MRWPSAPKSTYTIVVTNSSIVQSRVVRDAVTTDLAAIAEIYAHYVTGSVATFELEAPDAEEWQRRFTSVTTAGLPFLVAEHEGAVAGYAYCTPWKTRPAYRQTVEDSIYLAPWAHGRGIGGALLDELLARCAAADIREVIAVVADSGEEASLALHGKRGFTEAGRLRRVGHKHGKWLDTVLLQRSLGPL</sequence>
<dbReference type="InterPro" id="IPR016181">
    <property type="entry name" value="Acyl_CoA_acyltransferase"/>
</dbReference>
<dbReference type="CDD" id="cd04301">
    <property type="entry name" value="NAT_SF"/>
    <property type="match status" value="1"/>
</dbReference>
<proteinExistence type="predicted"/>
<dbReference type="PANTHER" id="PTHR43072">
    <property type="entry name" value="N-ACETYLTRANSFERASE"/>
    <property type="match status" value="1"/>
</dbReference>
<gene>
    <name evidence="2" type="ORF">FCN18_00345</name>
</gene>